<dbReference type="AlphaFoldDB" id="E9G344"/>
<evidence type="ECO:0000313" key="2">
    <source>
        <dbReference type="Proteomes" id="UP000000305"/>
    </source>
</evidence>
<evidence type="ECO:0000313" key="1">
    <source>
        <dbReference type="EMBL" id="EFX86151.1"/>
    </source>
</evidence>
<gene>
    <name evidence="1" type="ORF">DAPPUDRAFT_313187</name>
</gene>
<accession>E9G344</accession>
<dbReference type="InParanoid" id="E9G344"/>
<protein>
    <submittedName>
        <fullName evidence="1">Uncharacterized protein</fullName>
    </submittedName>
</protein>
<dbReference type="EMBL" id="GL732530">
    <property type="protein sequence ID" value="EFX86151.1"/>
    <property type="molecule type" value="Genomic_DNA"/>
</dbReference>
<keyword evidence="2" id="KW-1185">Reference proteome</keyword>
<dbReference type="Proteomes" id="UP000000305">
    <property type="component" value="Unassembled WGS sequence"/>
</dbReference>
<dbReference type="KEGG" id="dpx:DAPPUDRAFT_313187"/>
<proteinExistence type="predicted"/>
<dbReference type="HOGENOM" id="CLU_2815063_0_0_1"/>
<reference evidence="1 2" key="1">
    <citation type="journal article" date="2011" name="Science">
        <title>The ecoresponsive genome of Daphnia pulex.</title>
        <authorList>
            <person name="Colbourne J.K."/>
            <person name="Pfrender M.E."/>
            <person name="Gilbert D."/>
            <person name="Thomas W.K."/>
            <person name="Tucker A."/>
            <person name="Oakley T.H."/>
            <person name="Tokishita S."/>
            <person name="Aerts A."/>
            <person name="Arnold G.J."/>
            <person name="Basu M.K."/>
            <person name="Bauer D.J."/>
            <person name="Caceres C.E."/>
            <person name="Carmel L."/>
            <person name="Casola C."/>
            <person name="Choi J.H."/>
            <person name="Detter J.C."/>
            <person name="Dong Q."/>
            <person name="Dusheyko S."/>
            <person name="Eads B.D."/>
            <person name="Frohlich T."/>
            <person name="Geiler-Samerotte K.A."/>
            <person name="Gerlach D."/>
            <person name="Hatcher P."/>
            <person name="Jogdeo S."/>
            <person name="Krijgsveld J."/>
            <person name="Kriventseva E.V."/>
            <person name="Kultz D."/>
            <person name="Laforsch C."/>
            <person name="Lindquist E."/>
            <person name="Lopez J."/>
            <person name="Manak J.R."/>
            <person name="Muller J."/>
            <person name="Pangilinan J."/>
            <person name="Patwardhan R.P."/>
            <person name="Pitluck S."/>
            <person name="Pritham E.J."/>
            <person name="Rechtsteiner A."/>
            <person name="Rho M."/>
            <person name="Rogozin I.B."/>
            <person name="Sakarya O."/>
            <person name="Salamov A."/>
            <person name="Schaack S."/>
            <person name="Shapiro H."/>
            <person name="Shiga Y."/>
            <person name="Skalitzky C."/>
            <person name="Smith Z."/>
            <person name="Souvorov A."/>
            <person name="Sung W."/>
            <person name="Tang Z."/>
            <person name="Tsuchiya D."/>
            <person name="Tu H."/>
            <person name="Vos H."/>
            <person name="Wang M."/>
            <person name="Wolf Y.I."/>
            <person name="Yamagata H."/>
            <person name="Yamada T."/>
            <person name="Ye Y."/>
            <person name="Shaw J.R."/>
            <person name="Andrews J."/>
            <person name="Crease T.J."/>
            <person name="Tang H."/>
            <person name="Lucas S.M."/>
            <person name="Robertson H.M."/>
            <person name="Bork P."/>
            <person name="Koonin E.V."/>
            <person name="Zdobnov E.M."/>
            <person name="Grigoriev I.V."/>
            <person name="Lynch M."/>
            <person name="Boore J.L."/>
        </authorList>
    </citation>
    <scope>NUCLEOTIDE SEQUENCE [LARGE SCALE GENOMIC DNA]</scope>
</reference>
<name>E9G344_DAPPU</name>
<sequence>MEFGTEFLGQGLLKDQDKTKFYLEVGTLTFPLNCNIDICVMKNLKGFYTKDVNAEEQGIFTAKLLGT</sequence>
<organism evidence="1 2">
    <name type="scientific">Daphnia pulex</name>
    <name type="common">Water flea</name>
    <dbReference type="NCBI Taxonomy" id="6669"/>
    <lineage>
        <taxon>Eukaryota</taxon>
        <taxon>Metazoa</taxon>
        <taxon>Ecdysozoa</taxon>
        <taxon>Arthropoda</taxon>
        <taxon>Crustacea</taxon>
        <taxon>Branchiopoda</taxon>
        <taxon>Diplostraca</taxon>
        <taxon>Cladocera</taxon>
        <taxon>Anomopoda</taxon>
        <taxon>Daphniidae</taxon>
        <taxon>Daphnia</taxon>
    </lineage>
</organism>